<comment type="caution">
    <text evidence="1">The sequence shown here is derived from an EMBL/GenBank/DDBJ whole genome shotgun (WGS) entry which is preliminary data.</text>
</comment>
<dbReference type="STRING" id="1220589.CD32_00605"/>
<keyword evidence="2" id="KW-1185">Reference proteome</keyword>
<proteinExistence type="predicted"/>
<dbReference type="eggNOG" id="ENOG502ZIW1">
    <property type="taxonomic scope" value="Bacteria"/>
</dbReference>
<accession>A0A0A3IWI4</accession>
<sequence length="111" mass="12747">MVYLYPTGDTFIIYSDKNSLPKDMLINVIELDELPQGYGILKRNSNGEFYYDSGEPLPTEETVEDKLARMERQMEAQQQHSLTILDVNLTLYEEVLTLREEIAALKGTDNV</sequence>
<gene>
    <name evidence="1" type="ORF">CD32_00605</name>
</gene>
<dbReference type="AlphaFoldDB" id="A0A0A3IWI4"/>
<organism evidence="1 2">
    <name type="scientific">Lysinibacillus odysseyi 34hs-1 = NBRC 100172</name>
    <dbReference type="NCBI Taxonomy" id="1220589"/>
    <lineage>
        <taxon>Bacteria</taxon>
        <taxon>Bacillati</taxon>
        <taxon>Bacillota</taxon>
        <taxon>Bacilli</taxon>
        <taxon>Bacillales</taxon>
        <taxon>Bacillaceae</taxon>
        <taxon>Lysinibacillus</taxon>
    </lineage>
</organism>
<dbReference type="Proteomes" id="UP000030437">
    <property type="component" value="Unassembled WGS sequence"/>
</dbReference>
<evidence type="ECO:0000313" key="2">
    <source>
        <dbReference type="Proteomes" id="UP000030437"/>
    </source>
</evidence>
<evidence type="ECO:0000313" key="1">
    <source>
        <dbReference type="EMBL" id="KGR89154.1"/>
    </source>
</evidence>
<reference evidence="1 2" key="1">
    <citation type="submission" date="2014-02" db="EMBL/GenBank/DDBJ databases">
        <title>Draft genome sequence of Lysinibacillus odysseyi NBRC 100172.</title>
        <authorList>
            <person name="Zhang F."/>
            <person name="Wang G."/>
            <person name="Zhang L."/>
        </authorList>
    </citation>
    <scope>NUCLEOTIDE SEQUENCE [LARGE SCALE GENOMIC DNA]</scope>
    <source>
        <strain evidence="1 2">NBRC 100172</strain>
    </source>
</reference>
<protein>
    <submittedName>
        <fullName evidence="1">Uncharacterized protein</fullName>
    </submittedName>
</protein>
<dbReference type="EMBL" id="JPVP01000031">
    <property type="protein sequence ID" value="KGR89154.1"/>
    <property type="molecule type" value="Genomic_DNA"/>
</dbReference>
<name>A0A0A3IWI4_9BACI</name>
<dbReference type="RefSeq" id="WP_036150197.1">
    <property type="nucleotide sequence ID" value="NZ_BCVX01000003.1"/>
</dbReference>